<keyword evidence="3" id="KW-1185">Reference proteome</keyword>
<dbReference type="CDD" id="cd01324">
    <property type="entry name" value="cbb3_Oxidase_CcoQ"/>
    <property type="match status" value="1"/>
</dbReference>
<feature type="transmembrane region" description="Helical" evidence="1">
    <location>
        <begin position="6"/>
        <end position="26"/>
    </location>
</feature>
<reference evidence="2 3" key="1">
    <citation type="submission" date="2020-08" db="EMBL/GenBank/DDBJ databases">
        <title>Genomic Encyclopedia of Type Strains, Phase IV (KMG-IV): sequencing the most valuable type-strain genomes for metagenomic binning, comparative biology and taxonomic classification.</title>
        <authorList>
            <person name="Goeker M."/>
        </authorList>
    </citation>
    <scope>NUCLEOTIDE SEQUENCE [LARGE SCALE GENOMIC DNA]</scope>
    <source>
        <strain evidence="2 3">DSM 106739</strain>
    </source>
</reference>
<protein>
    <submittedName>
        <fullName evidence="2">Cytochrome c oxidase cbb3-type subunit 4</fullName>
    </submittedName>
</protein>
<dbReference type="EMBL" id="JACIET010000001">
    <property type="protein sequence ID" value="MBB4011102.1"/>
    <property type="molecule type" value="Genomic_DNA"/>
</dbReference>
<dbReference type="Pfam" id="PF05545">
    <property type="entry name" value="FixQ"/>
    <property type="match status" value="1"/>
</dbReference>
<keyword evidence="1" id="KW-0812">Transmembrane</keyword>
<name>A0A840BHM8_9RHOO</name>
<evidence type="ECO:0000313" key="2">
    <source>
        <dbReference type="EMBL" id="MBB4011102.1"/>
    </source>
</evidence>
<sequence length="57" mass="6346">MNPSLIHSLTTVISFVLFIGICWWAYSSHTKSRFDEAARIPFDDEEADIAASDANKG</sequence>
<accession>A0A840BHM8</accession>
<dbReference type="Proteomes" id="UP000561045">
    <property type="component" value="Unassembled WGS sequence"/>
</dbReference>
<dbReference type="AlphaFoldDB" id="A0A840BHM8"/>
<dbReference type="RefSeq" id="WP_183631376.1">
    <property type="nucleotide sequence ID" value="NZ_BAABLE010000011.1"/>
</dbReference>
<keyword evidence="1" id="KW-0472">Membrane</keyword>
<organism evidence="2 3">
    <name type="scientific">Niveibacterium umoris</name>
    <dbReference type="NCBI Taxonomy" id="1193620"/>
    <lineage>
        <taxon>Bacteria</taxon>
        <taxon>Pseudomonadati</taxon>
        <taxon>Pseudomonadota</taxon>
        <taxon>Betaproteobacteria</taxon>
        <taxon>Rhodocyclales</taxon>
        <taxon>Rhodocyclaceae</taxon>
        <taxon>Niveibacterium</taxon>
    </lineage>
</organism>
<evidence type="ECO:0000256" key="1">
    <source>
        <dbReference type="SAM" id="Phobius"/>
    </source>
</evidence>
<dbReference type="InterPro" id="IPR008621">
    <property type="entry name" value="Cbb3-typ_cyt_oxidase_comp"/>
</dbReference>
<comment type="caution">
    <text evidence="2">The sequence shown here is derived from an EMBL/GenBank/DDBJ whole genome shotgun (WGS) entry which is preliminary data.</text>
</comment>
<evidence type="ECO:0000313" key="3">
    <source>
        <dbReference type="Proteomes" id="UP000561045"/>
    </source>
</evidence>
<keyword evidence="1" id="KW-1133">Transmembrane helix</keyword>
<proteinExistence type="predicted"/>
<gene>
    <name evidence="2" type="ORF">GGR36_000410</name>
</gene>